<accession>A0AAU9CBH1</accession>
<dbReference type="PANTHER" id="PTHR36558">
    <property type="entry name" value="GLR1098 PROTEIN"/>
    <property type="match status" value="1"/>
</dbReference>
<dbReference type="AlphaFoldDB" id="A0AAU9CBH1"/>
<protein>
    <recommendedName>
        <fullName evidence="1">Putative restriction endonuclease domain-containing protein</fullName>
    </recommendedName>
</protein>
<evidence type="ECO:0000313" key="3">
    <source>
        <dbReference type="Proteomes" id="UP001321450"/>
    </source>
</evidence>
<dbReference type="InterPro" id="IPR011335">
    <property type="entry name" value="Restrct_endonuc-II-like"/>
</dbReference>
<dbReference type="PANTHER" id="PTHR36558:SF1">
    <property type="entry name" value="RESTRICTION ENDONUCLEASE DOMAIN-CONTAINING PROTEIN-RELATED"/>
    <property type="match status" value="1"/>
</dbReference>
<reference evidence="3" key="1">
    <citation type="journal article" date="2024" name="Int. J. Syst. Evol. Microbiol.">
        <title>Methylomarinovum tepidoasis sp. nov., a moderately thermophilic methanotroph of the family Methylothermaceae isolated from a deep-sea hydrothermal field.</title>
        <authorList>
            <person name="Hirayama H."/>
            <person name="Takaki Y."/>
            <person name="Abe M."/>
            <person name="Miyazaki M."/>
            <person name="Uematsu K."/>
            <person name="Matsui Y."/>
            <person name="Takai K."/>
        </authorList>
    </citation>
    <scope>NUCLEOTIDE SEQUENCE [LARGE SCALE GENOMIC DNA]</scope>
    <source>
        <strain evidence="3">IN45</strain>
    </source>
</reference>
<keyword evidence="3" id="KW-1185">Reference proteome</keyword>
<dbReference type="Gene3D" id="3.90.1570.10">
    <property type="entry name" value="tt1808, chain A"/>
    <property type="match status" value="1"/>
</dbReference>
<feature type="domain" description="Putative restriction endonuclease" evidence="1">
    <location>
        <begin position="14"/>
        <end position="178"/>
    </location>
</feature>
<dbReference type="SUPFAM" id="SSF52980">
    <property type="entry name" value="Restriction endonuclease-like"/>
    <property type="match status" value="1"/>
</dbReference>
<dbReference type="CDD" id="cd06260">
    <property type="entry name" value="DUF820-like"/>
    <property type="match status" value="1"/>
</dbReference>
<dbReference type="EMBL" id="AP024718">
    <property type="protein sequence ID" value="BCX89276.1"/>
    <property type="molecule type" value="Genomic_DNA"/>
</dbReference>
<dbReference type="KEGG" id="meiy:MIN45_P1648"/>
<gene>
    <name evidence="2" type="ORF">MIN45_P1648</name>
</gene>
<sequence>MSVRAESLRLTPQAYLEGEKTASVKHEYLQGQVYAMVGAADGHVRLTMNFGFLLQSHLRGTPCSTYISDMKVRIDAGEAFFYPDVLVTCDAEDRRRVYFKDHPLLVIEVLSPTTEGLDRGEKFAWYRRLSALREYVLADPRRYAVDVFRRNDQGRWELFSFAGEAARLELASVDFSCALAAVYEGVDFSLATGDADAPD</sequence>
<dbReference type="InterPro" id="IPR008538">
    <property type="entry name" value="Uma2"/>
</dbReference>
<evidence type="ECO:0000313" key="2">
    <source>
        <dbReference type="EMBL" id="BCX89276.1"/>
    </source>
</evidence>
<evidence type="ECO:0000259" key="1">
    <source>
        <dbReference type="Pfam" id="PF05685"/>
    </source>
</evidence>
<proteinExistence type="predicted"/>
<dbReference type="InterPro" id="IPR012296">
    <property type="entry name" value="Nuclease_put_TT1808"/>
</dbReference>
<dbReference type="RefSeq" id="WP_286291565.1">
    <property type="nucleotide sequence ID" value="NZ_AP024718.1"/>
</dbReference>
<organism evidence="2 3">
    <name type="scientific">Methylomarinovum tepidoasis</name>
    <dbReference type="NCBI Taxonomy" id="2840183"/>
    <lineage>
        <taxon>Bacteria</taxon>
        <taxon>Pseudomonadati</taxon>
        <taxon>Pseudomonadota</taxon>
        <taxon>Gammaproteobacteria</taxon>
        <taxon>Methylococcales</taxon>
        <taxon>Methylothermaceae</taxon>
        <taxon>Methylomarinovum</taxon>
    </lineage>
</organism>
<dbReference type="Pfam" id="PF05685">
    <property type="entry name" value="Uma2"/>
    <property type="match status" value="1"/>
</dbReference>
<name>A0AAU9CBH1_9GAMM</name>
<dbReference type="Proteomes" id="UP001321450">
    <property type="component" value="Chromosome"/>
</dbReference>